<keyword evidence="4" id="KW-0732">Signal</keyword>
<dbReference type="EC" id="3.1.3.2" evidence="3"/>
<dbReference type="PROSITE" id="PS00616">
    <property type="entry name" value="HIS_ACID_PHOSPHAT_1"/>
    <property type="match status" value="1"/>
</dbReference>
<reference evidence="8 9" key="1">
    <citation type="submission" date="2020-02" db="EMBL/GenBank/DDBJ databases">
        <authorList>
            <person name="Ferguson B K."/>
        </authorList>
    </citation>
    <scope>NUCLEOTIDE SEQUENCE [LARGE SCALE GENOMIC DNA]</scope>
</reference>
<evidence type="ECO:0000256" key="1">
    <source>
        <dbReference type="ARBA" id="ARBA00000032"/>
    </source>
</evidence>
<dbReference type="InterPro" id="IPR000560">
    <property type="entry name" value="His_Pase_clade-2"/>
</dbReference>
<sequence>MFARADGDEGYRLKHVSVIFRHGDRAPDPVEMFPNDPNYQNTFYPYGLGGLTNEGKRREYRLGELLRERYDELLGEVYQPDAIYARSTDYRRAKMCLQLVLAALYPPKGPQIWRDELPGSRYPRSTYLKEHKDVKSLPEVKEKIDKLSELMSNLTEWTGREISYVNDMYNLYHILVAEQAMGLELPRWAKEVFPRGQLYDGIQLWYEIFSKTTHMRRTNGAGKLLHNVLSHMSDRERGQRAPKLGLYSGHETNVAAILQTLGLWYPHVPEYSSSVVLELHEKESQYYVKVLYYLGIPEEWVEQVVPGCEAAMCSADKFRELLAEVTPSKDEMACDKSVAKGHGYIF</sequence>
<evidence type="ECO:0000256" key="4">
    <source>
        <dbReference type="ARBA" id="ARBA00022729"/>
    </source>
</evidence>
<evidence type="ECO:0000256" key="6">
    <source>
        <dbReference type="ARBA" id="ARBA00023157"/>
    </source>
</evidence>
<dbReference type="PANTHER" id="PTHR11567">
    <property type="entry name" value="ACID PHOSPHATASE-RELATED"/>
    <property type="match status" value="1"/>
</dbReference>
<dbReference type="PANTHER" id="PTHR11567:SF211">
    <property type="entry name" value="PROSTATIC ACID PHOSPHATASE"/>
    <property type="match status" value="1"/>
</dbReference>
<comment type="catalytic activity">
    <reaction evidence="1">
        <text>a phosphate monoester + H2O = an alcohol + phosphate</text>
        <dbReference type="Rhea" id="RHEA:15017"/>
        <dbReference type="ChEBI" id="CHEBI:15377"/>
        <dbReference type="ChEBI" id="CHEBI:30879"/>
        <dbReference type="ChEBI" id="CHEBI:43474"/>
        <dbReference type="ChEBI" id="CHEBI:67140"/>
        <dbReference type="EC" id="3.1.3.2"/>
    </reaction>
</comment>
<dbReference type="AlphaFoldDB" id="A0A6H5IZC8"/>
<evidence type="ECO:0000256" key="3">
    <source>
        <dbReference type="ARBA" id="ARBA00012646"/>
    </source>
</evidence>
<keyword evidence="6" id="KW-1015">Disulfide bond</keyword>
<dbReference type="EMBL" id="CADCXV010001255">
    <property type="protein sequence ID" value="CAB0043014.1"/>
    <property type="molecule type" value="Genomic_DNA"/>
</dbReference>
<gene>
    <name evidence="8" type="ORF">TBRA_LOCUS14602</name>
</gene>
<evidence type="ECO:0000256" key="2">
    <source>
        <dbReference type="ARBA" id="ARBA00005375"/>
    </source>
</evidence>
<dbReference type="InterPro" id="IPR033379">
    <property type="entry name" value="Acid_Pase_AS"/>
</dbReference>
<dbReference type="GO" id="GO:0003993">
    <property type="term" value="F:acid phosphatase activity"/>
    <property type="evidence" value="ECO:0007669"/>
    <property type="project" value="UniProtKB-EC"/>
</dbReference>
<dbReference type="OrthoDB" id="10257284at2759"/>
<evidence type="ECO:0000313" key="8">
    <source>
        <dbReference type="EMBL" id="CAB0043014.1"/>
    </source>
</evidence>
<accession>A0A6H5IZC8</accession>
<dbReference type="InterPro" id="IPR050645">
    <property type="entry name" value="Histidine_acid_phosphatase"/>
</dbReference>
<keyword evidence="9" id="KW-1185">Reference proteome</keyword>
<dbReference type="Proteomes" id="UP000479190">
    <property type="component" value="Unassembled WGS sequence"/>
</dbReference>
<dbReference type="CDD" id="cd07061">
    <property type="entry name" value="HP_HAP_like"/>
    <property type="match status" value="1"/>
</dbReference>
<dbReference type="InterPro" id="IPR029033">
    <property type="entry name" value="His_PPase_superfam"/>
</dbReference>
<dbReference type="SUPFAM" id="SSF53254">
    <property type="entry name" value="Phosphoglycerate mutase-like"/>
    <property type="match status" value="1"/>
</dbReference>
<evidence type="ECO:0000256" key="7">
    <source>
        <dbReference type="ARBA" id="ARBA00023180"/>
    </source>
</evidence>
<proteinExistence type="inferred from homology"/>
<keyword evidence="7" id="KW-0325">Glycoprotein</keyword>
<keyword evidence="5" id="KW-0378">Hydrolase</keyword>
<comment type="similarity">
    <text evidence="2">Belongs to the histidine acid phosphatase family.</text>
</comment>
<dbReference type="Gene3D" id="3.40.50.1240">
    <property type="entry name" value="Phosphoglycerate mutase-like"/>
    <property type="match status" value="1"/>
</dbReference>
<protein>
    <recommendedName>
        <fullName evidence="3">acid phosphatase</fullName>
        <ecNumber evidence="3">3.1.3.2</ecNumber>
    </recommendedName>
</protein>
<evidence type="ECO:0000313" key="9">
    <source>
        <dbReference type="Proteomes" id="UP000479190"/>
    </source>
</evidence>
<evidence type="ECO:0000256" key="5">
    <source>
        <dbReference type="ARBA" id="ARBA00022801"/>
    </source>
</evidence>
<organism evidence="8 9">
    <name type="scientific">Trichogramma brassicae</name>
    <dbReference type="NCBI Taxonomy" id="86971"/>
    <lineage>
        <taxon>Eukaryota</taxon>
        <taxon>Metazoa</taxon>
        <taxon>Ecdysozoa</taxon>
        <taxon>Arthropoda</taxon>
        <taxon>Hexapoda</taxon>
        <taxon>Insecta</taxon>
        <taxon>Pterygota</taxon>
        <taxon>Neoptera</taxon>
        <taxon>Endopterygota</taxon>
        <taxon>Hymenoptera</taxon>
        <taxon>Apocrita</taxon>
        <taxon>Proctotrupomorpha</taxon>
        <taxon>Chalcidoidea</taxon>
        <taxon>Trichogrammatidae</taxon>
        <taxon>Trichogramma</taxon>
    </lineage>
</organism>
<name>A0A6H5IZC8_9HYME</name>
<dbReference type="Pfam" id="PF00328">
    <property type="entry name" value="His_Phos_2"/>
    <property type="match status" value="2"/>
</dbReference>